<name>A0A3M5K502_PSESS</name>
<dbReference type="EMBL" id="RBTE01000179">
    <property type="protein sequence ID" value="RMT30534.1"/>
    <property type="molecule type" value="Genomic_DNA"/>
</dbReference>
<dbReference type="Proteomes" id="UP000278180">
    <property type="component" value="Unassembled WGS sequence"/>
</dbReference>
<proteinExistence type="predicted"/>
<evidence type="ECO:0000313" key="2">
    <source>
        <dbReference type="EMBL" id="RMT30534.1"/>
    </source>
</evidence>
<accession>A0A3M5K502</accession>
<keyword evidence="1" id="KW-0812">Transmembrane</keyword>
<gene>
    <name evidence="2" type="ORF">ALP51_03150</name>
</gene>
<evidence type="ECO:0000256" key="1">
    <source>
        <dbReference type="SAM" id="Phobius"/>
    </source>
</evidence>
<keyword evidence="1" id="KW-0472">Membrane</keyword>
<keyword evidence="1" id="KW-1133">Transmembrane helix</keyword>
<reference evidence="2 3" key="1">
    <citation type="submission" date="2018-08" db="EMBL/GenBank/DDBJ databases">
        <title>Recombination of ecologically and evolutionarily significant loci maintains genetic cohesion in the Pseudomonas syringae species complex.</title>
        <authorList>
            <person name="Dillon M."/>
            <person name="Thakur S."/>
            <person name="Almeida R.N.D."/>
            <person name="Weir B.S."/>
            <person name="Guttman D.S."/>
        </authorList>
    </citation>
    <scope>NUCLEOTIDE SEQUENCE [LARGE SCALE GENOMIC DNA]</scope>
    <source>
        <strain evidence="2 3">ICMP 13684</strain>
    </source>
</reference>
<organism evidence="2 3">
    <name type="scientific">Pseudomonas savastanoi</name>
    <name type="common">Pseudomonas syringae pv. savastanoi</name>
    <dbReference type="NCBI Taxonomy" id="29438"/>
    <lineage>
        <taxon>Bacteria</taxon>
        <taxon>Pseudomonadati</taxon>
        <taxon>Pseudomonadota</taxon>
        <taxon>Gammaproteobacteria</taxon>
        <taxon>Pseudomonadales</taxon>
        <taxon>Pseudomonadaceae</taxon>
        <taxon>Pseudomonas</taxon>
    </lineage>
</organism>
<evidence type="ECO:0000313" key="3">
    <source>
        <dbReference type="Proteomes" id="UP000278180"/>
    </source>
</evidence>
<comment type="caution">
    <text evidence="2">The sequence shown here is derived from an EMBL/GenBank/DDBJ whole genome shotgun (WGS) entry which is preliminary data.</text>
</comment>
<sequence>MCSGIYWLAANEGAIFAPSDPLVFQNEKYASCMPPASPTGPEPSDTGNWYLCAELPEAYTGFSPLAFSLDLLLPLVDLHQEKDWAPLIETPKANIFAELWGFFSAKRLVRFVMWVEILAGWGFSLLFVAVVSGLARRKE</sequence>
<feature type="transmembrane region" description="Helical" evidence="1">
    <location>
        <begin position="111"/>
        <end position="135"/>
    </location>
</feature>
<protein>
    <submittedName>
        <fullName evidence="2">Membrane-associated oxidoreductase</fullName>
    </submittedName>
</protein>
<dbReference type="AlphaFoldDB" id="A0A3M5K502"/>